<dbReference type="PANTHER" id="PTHR43566">
    <property type="entry name" value="CONSERVED PROTEIN"/>
    <property type="match status" value="1"/>
</dbReference>
<organism evidence="3 4">
    <name type="scientific">Actinomyces weissii</name>
    <dbReference type="NCBI Taxonomy" id="675090"/>
    <lineage>
        <taxon>Bacteria</taxon>
        <taxon>Bacillati</taxon>
        <taxon>Actinomycetota</taxon>
        <taxon>Actinomycetes</taxon>
        <taxon>Actinomycetales</taxon>
        <taxon>Actinomycetaceae</taxon>
        <taxon>Actinomyces</taxon>
    </lineage>
</organism>
<dbReference type="Pfam" id="PF13173">
    <property type="entry name" value="AAA_14"/>
    <property type="match status" value="1"/>
</dbReference>
<evidence type="ECO:0000259" key="2">
    <source>
        <dbReference type="Pfam" id="PF13635"/>
    </source>
</evidence>
<sequence length="426" mass="45984">MSSTYIPRTIDKVISELLAVSGAVQVKGPKWCGKTETSRQHARSTLYLQDPDRSASYLALADVKPSRLLEGAVPRLIDEWQMAPQLWDAVRFTVDQRAEPGQFILTGSSTPTVTGAHSGVGRIVPVTMRTMTLAESGDSTTEISLQALFDGATGSSDVVGLAKADVEDLAWLLCRGGWPAAVTASGSTRGAATRLARSYVEVLIDSDVSRLDGVTRSSARMRALMRAYARHVSTQASQKTIAADLAADEGAMSPNTVSDYLDALTRAFVIEDLPAWSPALRSRTVLRTSPTRHFTDPSIGAAVMRWSPADLLRDTETLGLYFESFCVRDLRVYAQAADGTVAHYRDKTGLEADIVITLADGRWAPVEVKLGSRQVDDAARNLLRLRERVDTGRMGEPSFLAVVTAGATAYRRDDGVLVIPLACLGP</sequence>
<name>A0A7T7MB96_9ACTO</name>
<accession>A0A7T7MB96</accession>
<feature type="domain" description="DUF4143" evidence="2">
    <location>
        <begin position="206"/>
        <end position="370"/>
    </location>
</feature>
<dbReference type="GO" id="GO:0005524">
    <property type="term" value="F:ATP binding"/>
    <property type="evidence" value="ECO:0007669"/>
    <property type="project" value="UniProtKB-KW"/>
</dbReference>
<keyword evidence="4" id="KW-1185">Reference proteome</keyword>
<gene>
    <name evidence="3" type="ORF">JG540_02820</name>
</gene>
<dbReference type="EMBL" id="CP066802">
    <property type="protein sequence ID" value="QQM68289.1"/>
    <property type="molecule type" value="Genomic_DNA"/>
</dbReference>
<dbReference type="InterPro" id="IPR025420">
    <property type="entry name" value="DUF4143"/>
</dbReference>
<dbReference type="InterPro" id="IPR041682">
    <property type="entry name" value="AAA_14"/>
</dbReference>
<dbReference type="PANTHER" id="PTHR43566:SF2">
    <property type="entry name" value="DUF4143 DOMAIN-CONTAINING PROTEIN"/>
    <property type="match status" value="1"/>
</dbReference>
<dbReference type="KEGG" id="awe:JG540_02820"/>
<proteinExistence type="predicted"/>
<keyword evidence="3" id="KW-0547">Nucleotide-binding</keyword>
<feature type="domain" description="AAA" evidence="1">
    <location>
        <begin position="23"/>
        <end position="135"/>
    </location>
</feature>
<protein>
    <submittedName>
        <fullName evidence="3">ATP-binding protein</fullName>
    </submittedName>
</protein>
<dbReference type="Proteomes" id="UP000595895">
    <property type="component" value="Chromosome"/>
</dbReference>
<reference evidence="3 4" key="1">
    <citation type="submission" date="2020-12" db="EMBL/GenBank/DDBJ databases">
        <authorList>
            <person name="Zhou J."/>
        </authorList>
    </citation>
    <scope>NUCLEOTIDE SEQUENCE [LARGE SCALE GENOMIC DNA]</scope>
    <source>
        <strain evidence="3 4">CCUG 61299</strain>
    </source>
</reference>
<evidence type="ECO:0000313" key="4">
    <source>
        <dbReference type="Proteomes" id="UP000595895"/>
    </source>
</evidence>
<dbReference type="AlphaFoldDB" id="A0A7T7MB96"/>
<evidence type="ECO:0000313" key="3">
    <source>
        <dbReference type="EMBL" id="QQM68289.1"/>
    </source>
</evidence>
<keyword evidence="3" id="KW-0067">ATP-binding</keyword>
<dbReference type="Pfam" id="PF13635">
    <property type="entry name" value="DUF4143"/>
    <property type="match status" value="1"/>
</dbReference>
<evidence type="ECO:0000259" key="1">
    <source>
        <dbReference type="Pfam" id="PF13173"/>
    </source>
</evidence>